<proteinExistence type="predicted"/>
<organism evidence="1 2">
    <name type="scientific">Cutaneotrichosporon cavernicola</name>
    <dbReference type="NCBI Taxonomy" id="279322"/>
    <lineage>
        <taxon>Eukaryota</taxon>
        <taxon>Fungi</taxon>
        <taxon>Dikarya</taxon>
        <taxon>Basidiomycota</taxon>
        <taxon>Agaricomycotina</taxon>
        <taxon>Tremellomycetes</taxon>
        <taxon>Trichosporonales</taxon>
        <taxon>Trichosporonaceae</taxon>
        <taxon>Cutaneotrichosporon</taxon>
    </lineage>
</organism>
<dbReference type="KEGG" id="ccac:CcaHIS019_0405700"/>
<keyword evidence="2" id="KW-1185">Reference proteome</keyword>
<evidence type="ECO:0000313" key="1">
    <source>
        <dbReference type="EMBL" id="BEI91750.1"/>
    </source>
</evidence>
<dbReference type="GeneID" id="85495620"/>
<dbReference type="EMBL" id="AP028215">
    <property type="protein sequence ID" value="BEI91750.1"/>
    <property type="molecule type" value="Genomic_DNA"/>
</dbReference>
<name>A0AA48L4F3_9TREE</name>
<reference evidence="1" key="1">
    <citation type="journal article" date="2023" name="BMC Genomics">
        <title>Chromosome-level genome assemblies of Cutaneotrichosporon spp. (Trichosporonales, Basidiomycota) reveal imbalanced evolution between nucleotide sequences and chromosome synteny.</title>
        <authorList>
            <person name="Kobayashi Y."/>
            <person name="Kayamori A."/>
            <person name="Aoki K."/>
            <person name="Shiwa Y."/>
            <person name="Matsutani M."/>
            <person name="Fujita N."/>
            <person name="Sugita T."/>
            <person name="Iwasaki W."/>
            <person name="Tanaka N."/>
            <person name="Takashima M."/>
        </authorList>
    </citation>
    <scope>NUCLEOTIDE SEQUENCE</scope>
    <source>
        <strain evidence="1">HIS019</strain>
    </source>
</reference>
<dbReference type="Proteomes" id="UP001233271">
    <property type="component" value="Chromosome 4"/>
</dbReference>
<dbReference type="AlphaFoldDB" id="A0AA48L4F3"/>
<sequence length="83" mass="9881">MLVVKHQDRAGRQHAAEAFDAKQTPEVSALEVVERCRERVLGRHEQCHVLGLVEGRREWELRLLRHVKQLRKIRQLRRVSQRV</sequence>
<protein>
    <submittedName>
        <fullName evidence="1">Uncharacterized protein</fullName>
    </submittedName>
</protein>
<gene>
    <name evidence="1" type="ORF">CcaverHIS019_0405700</name>
</gene>
<dbReference type="RefSeq" id="XP_060457015.1">
    <property type="nucleotide sequence ID" value="XM_060600419.1"/>
</dbReference>
<accession>A0AA48L4F3</accession>
<evidence type="ECO:0000313" key="2">
    <source>
        <dbReference type="Proteomes" id="UP001233271"/>
    </source>
</evidence>